<dbReference type="EMBL" id="SOYY01000014">
    <property type="protein sequence ID" value="KAA0712106.1"/>
    <property type="molecule type" value="Genomic_DNA"/>
</dbReference>
<evidence type="ECO:0000313" key="4">
    <source>
        <dbReference type="Proteomes" id="UP000324632"/>
    </source>
</evidence>
<accession>A0A5A9NT64</accession>
<feature type="compositionally biased region" description="Polar residues" evidence="1">
    <location>
        <begin position="182"/>
        <end position="191"/>
    </location>
</feature>
<feature type="chain" id="PRO_5022978650" evidence="2">
    <location>
        <begin position="20"/>
        <end position="253"/>
    </location>
</feature>
<proteinExistence type="predicted"/>
<feature type="region of interest" description="Disordered" evidence="1">
    <location>
        <begin position="155"/>
        <end position="219"/>
    </location>
</feature>
<keyword evidence="2" id="KW-0732">Signal</keyword>
<feature type="region of interest" description="Disordered" evidence="1">
    <location>
        <begin position="110"/>
        <end position="132"/>
    </location>
</feature>
<keyword evidence="4" id="KW-1185">Reference proteome</keyword>
<comment type="caution">
    <text evidence="3">The sequence shown here is derived from an EMBL/GenBank/DDBJ whole genome shotgun (WGS) entry which is preliminary data.</text>
</comment>
<feature type="compositionally biased region" description="Low complexity" evidence="1">
    <location>
        <begin position="192"/>
        <end position="205"/>
    </location>
</feature>
<feature type="signal peptide" evidence="2">
    <location>
        <begin position="1"/>
        <end position="19"/>
    </location>
</feature>
<evidence type="ECO:0000256" key="2">
    <source>
        <dbReference type="SAM" id="SignalP"/>
    </source>
</evidence>
<organism evidence="3 4">
    <name type="scientific">Triplophysa tibetana</name>
    <dbReference type="NCBI Taxonomy" id="1572043"/>
    <lineage>
        <taxon>Eukaryota</taxon>
        <taxon>Metazoa</taxon>
        <taxon>Chordata</taxon>
        <taxon>Craniata</taxon>
        <taxon>Vertebrata</taxon>
        <taxon>Euteleostomi</taxon>
        <taxon>Actinopterygii</taxon>
        <taxon>Neopterygii</taxon>
        <taxon>Teleostei</taxon>
        <taxon>Ostariophysi</taxon>
        <taxon>Cypriniformes</taxon>
        <taxon>Nemacheilidae</taxon>
        <taxon>Triplophysa</taxon>
    </lineage>
</organism>
<name>A0A5A9NT64_9TELE</name>
<evidence type="ECO:0000256" key="1">
    <source>
        <dbReference type="SAM" id="MobiDB-lite"/>
    </source>
</evidence>
<dbReference type="AlphaFoldDB" id="A0A5A9NT64"/>
<sequence length="253" mass="26747">MSSVKLLILIVICHQRVYAGNNNDARSAEVERVVADFLSLEDGSDLGIKGMPRDSLKSVVSSHNISSEENVPRQDNAVAVVPNSDHLNGNYSENGVAVQSDSDHMYSNYSQGEAAVEPSSKPGSDPLRGNYSQGEAALEPASDWGHVNNTKDVSVESSSYRMHGNNSKDAAALDSGSEVHGNYSQDTVSEKSSSNPSQSGDSNQDAVSTEESRSNPVESSSSIVIVYGNFSLSDNASANFISIASDVLSISVP</sequence>
<gene>
    <name evidence="3" type="ORF">E1301_Tti023547</name>
</gene>
<protein>
    <submittedName>
        <fullName evidence="3">Uncharacterized protein</fullName>
    </submittedName>
</protein>
<reference evidence="3 4" key="1">
    <citation type="journal article" date="2019" name="Mol. Ecol. Resour.">
        <title>Chromosome-level genome assembly of Triplophysa tibetana, a fish adapted to the harsh high-altitude environment of the Tibetan Plateau.</title>
        <authorList>
            <person name="Yang X."/>
            <person name="Liu H."/>
            <person name="Ma Z."/>
            <person name="Zou Y."/>
            <person name="Zou M."/>
            <person name="Mao Y."/>
            <person name="Li X."/>
            <person name="Wang H."/>
            <person name="Chen T."/>
            <person name="Wang W."/>
            <person name="Yang R."/>
        </authorList>
    </citation>
    <scope>NUCLEOTIDE SEQUENCE [LARGE SCALE GENOMIC DNA]</scope>
    <source>
        <strain evidence="3">TTIB1903HZAU</strain>
        <tissue evidence="3">Muscle</tissue>
    </source>
</reference>
<feature type="compositionally biased region" description="Polar residues" evidence="1">
    <location>
        <begin position="155"/>
        <end position="168"/>
    </location>
</feature>
<dbReference type="Proteomes" id="UP000324632">
    <property type="component" value="Chromosome 14"/>
</dbReference>
<evidence type="ECO:0000313" key="3">
    <source>
        <dbReference type="EMBL" id="KAA0712106.1"/>
    </source>
</evidence>